<feature type="region of interest" description="Disordered" evidence="1">
    <location>
        <begin position="40"/>
        <end position="73"/>
    </location>
</feature>
<evidence type="ECO:0000259" key="3">
    <source>
        <dbReference type="Pfam" id="PF24841"/>
    </source>
</evidence>
<evidence type="ECO:0000313" key="5">
    <source>
        <dbReference type="Proteomes" id="UP001172102"/>
    </source>
</evidence>
<sequence length="205" mass="22891">MARRRRERSPSDIRLKQPDRSGPTEGTLLQLAQERGLFEQAKKQQAANRKASGVAVKPSDADDDDGDDEAGLPPTAERILDTLLWTVSLAMLHFTLDVLVQNQYSIDRVQFPKVFARAGQALMVFALLFYPLHPHKSNPTILPGLPSRFQPLLRQTIFFATSVVAGCYLIYATNTFGYMALDLPWAVLSLAVAGTFLWLRGYDIK</sequence>
<dbReference type="AlphaFoldDB" id="A0AA39ZW44"/>
<dbReference type="Pfam" id="PF24841">
    <property type="entry name" value="DUF7719"/>
    <property type="match status" value="1"/>
</dbReference>
<feature type="region of interest" description="Disordered" evidence="1">
    <location>
        <begin position="1"/>
        <end position="27"/>
    </location>
</feature>
<keyword evidence="2" id="KW-1133">Transmembrane helix</keyword>
<proteinExistence type="predicted"/>
<dbReference type="PANTHER" id="PTHR37846:SF1">
    <property type="entry name" value="DEACETYLASE-LIKE PROTEIN"/>
    <property type="match status" value="1"/>
</dbReference>
<feature type="compositionally biased region" description="Acidic residues" evidence="1">
    <location>
        <begin position="61"/>
        <end position="70"/>
    </location>
</feature>
<organism evidence="4 5">
    <name type="scientific">Lasiosphaeris hirsuta</name>
    <dbReference type="NCBI Taxonomy" id="260670"/>
    <lineage>
        <taxon>Eukaryota</taxon>
        <taxon>Fungi</taxon>
        <taxon>Dikarya</taxon>
        <taxon>Ascomycota</taxon>
        <taxon>Pezizomycotina</taxon>
        <taxon>Sordariomycetes</taxon>
        <taxon>Sordariomycetidae</taxon>
        <taxon>Sordariales</taxon>
        <taxon>Lasiosphaeriaceae</taxon>
        <taxon>Lasiosphaeris</taxon>
    </lineage>
</organism>
<keyword evidence="2" id="KW-0472">Membrane</keyword>
<feature type="transmembrane region" description="Helical" evidence="2">
    <location>
        <begin position="152"/>
        <end position="171"/>
    </location>
</feature>
<gene>
    <name evidence="4" type="ORF">B0H67DRAFT_603695</name>
</gene>
<feature type="transmembrane region" description="Helical" evidence="2">
    <location>
        <begin position="183"/>
        <end position="199"/>
    </location>
</feature>
<comment type="caution">
    <text evidence="4">The sequence shown here is derived from an EMBL/GenBank/DDBJ whole genome shotgun (WGS) entry which is preliminary data.</text>
</comment>
<accession>A0AA39ZW44</accession>
<dbReference type="PANTHER" id="PTHR37846">
    <property type="entry name" value="YALI0B21296P"/>
    <property type="match status" value="1"/>
</dbReference>
<feature type="domain" description="DUF7719" evidence="3">
    <location>
        <begin position="154"/>
        <end position="180"/>
    </location>
</feature>
<evidence type="ECO:0000256" key="2">
    <source>
        <dbReference type="SAM" id="Phobius"/>
    </source>
</evidence>
<dbReference type="Proteomes" id="UP001172102">
    <property type="component" value="Unassembled WGS sequence"/>
</dbReference>
<keyword evidence="2" id="KW-0812">Transmembrane</keyword>
<feature type="compositionally biased region" description="Basic and acidic residues" evidence="1">
    <location>
        <begin position="8"/>
        <end position="19"/>
    </location>
</feature>
<keyword evidence="5" id="KW-1185">Reference proteome</keyword>
<name>A0AA39ZW44_9PEZI</name>
<reference evidence="4" key="1">
    <citation type="submission" date="2023-06" db="EMBL/GenBank/DDBJ databases">
        <title>Genome-scale phylogeny and comparative genomics of the fungal order Sordariales.</title>
        <authorList>
            <consortium name="Lawrence Berkeley National Laboratory"/>
            <person name="Hensen N."/>
            <person name="Bonometti L."/>
            <person name="Westerberg I."/>
            <person name="Brannstrom I.O."/>
            <person name="Guillou S."/>
            <person name="Cros-Aarteil S."/>
            <person name="Calhoun S."/>
            <person name="Haridas S."/>
            <person name="Kuo A."/>
            <person name="Mondo S."/>
            <person name="Pangilinan J."/>
            <person name="Riley R."/>
            <person name="Labutti K."/>
            <person name="Andreopoulos B."/>
            <person name="Lipzen A."/>
            <person name="Chen C."/>
            <person name="Yanf M."/>
            <person name="Daum C."/>
            <person name="Ng V."/>
            <person name="Clum A."/>
            <person name="Steindorff A."/>
            <person name="Ohm R."/>
            <person name="Martin F."/>
            <person name="Silar P."/>
            <person name="Natvig D."/>
            <person name="Lalanne C."/>
            <person name="Gautier V."/>
            <person name="Ament-Velasquez S.L."/>
            <person name="Kruys A."/>
            <person name="Hutchinson M.I."/>
            <person name="Powell A.J."/>
            <person name="Barry K."/>
            <person name="Miller A.N."/>
            <person name="Grigoriev I.V."/>
            <person name="Debuchy R."/>
            <person name="Gladieux P."/>
            <person name="Thoren M.H."/>
            <person name="Johannesson H."/>
        </authorList>
    </citation>
    <scope>NUCLEOTIDE SEQUENCE</scope>
    <source>
        <strain evidence="4">SMH4607-1</strain>
    </source>
</reference>
<evidence type="ECO:0000256" key="1">
    <source>
        <dbReference type="SAM" id="MobiDB-lite"/>
    </source>
</evidence>
<evidence type="ECO:0000313" key="4">
    <source>
        <dbReference type="EMBL" id="KAK0704622.1"/>
    </source>
</evidence>
<dbReference type="InterPro" id="IPR056136">
    <property type="entry name" value="DUF7719"/>
</dbReference>
<protein>
    <recommendedName>
        <fullName evidence="3">DUF7719 domain-containing protein</fullName>
    </recommendedName>
</protein>
<dbReference type="EMBL" id="JAUKUA010000007">
    <property type="protein sequence ID" value="KAK0704622.1"/>
    <property type="molecule type" value="Genomic_DNA"/>
</dbReference>